<feature type="transmembrane region" description="Helical" evidence="9">
    <location>
        <begin position="364"/>
        <end position="386"/>
    </location>
</feature>
<evidence type="ECO:0000256" key="8">
    <source>
        <dbReference type="SAM" id="MobiDB-lite"/>
    </source>
</evidence>
<sequence length="861" mass="92192">MALLARALAPRLVQPPRLVHACVGRVPVPAMVPVRVCVPLPVRCLHAGGAQRATAPPRGDAKGARDAVAHDPSVPAAARAQAKGPPSPGKSHAPKQPGALAYILTTLRDMASARQRGVASTSRFPTVQRLLALMYPEYRGMALAMVLLLVASAVSLSVPFTIGKVVDFFSSSEATLPFGLSMSTVAISLLAVFALGAVARASANIMLELAGVRVIQRVRERAFASALKQDVAFADQGAGDTVSRINMDCNMVGEAITTDLADGLRSALTVTAACSAMFYISTKLTLVMMAVIPPAALGASIYGRYLRHLTNRTQEAVGAMTRTAEERLNPPAFRTITAFNTQRDESQRFNRQVHDIAVLQTKEAYAGGIFHSGLGFVGNCAIVTLLTYGGHLVSLGQLTVGDLTSLLMYTAYLGGGIMLMTSFFTSLMKGMGAGARVFGLLDRTPTIPLGRGRSLQAEQVDTRGAHIRFDNVYFRYPTRPDTPILRGVDLDIRPGTSVALVGSSGAGKSSVHALMMRFYEPDAGVISIDGQDIRSFTPESLRAIMALVPQEPVLFEGTIADNIGYGTPHVTRAQMERAARAAHCTEFIEALPQGFDTHIGPRELSGGQRQRIAIARALVREPRVLLLDEATSALDSASELLINEAITSIIEEGHTTVWIVAHRLSTFFLLTPGTIRAADTILFLQDGQIVEAGSFEQLDQPGTRFRALMQSQLQAPASSPAAWPTGKRAYSTRRHIPRTPTWSVDEALAAALEREHRAPMLDRAKLERLHRLAALDVPPTPEAMDELRAELEPLVAVLHVALDLGSQDEHVSAAAPITALHGEALESCRESDTLPLPKRALEAGGGRWRAGFLVAGDVDSS</sequence>
<name>A0AAF0EJW3_9BASI</name>
<evidence type="ECO:0000259" key="11">
    <source>
        <dbReference type="PROSITE" id="PS50929"/>
    </source>
</evidence>
<keyword evidence="6 9" id="KW-1133">Transmembrane helix</keyword>
<dbReference type="PROSITE" id="PS50893">
    <property type="entry name" value="ABC_TRANSPORTER_2"/>
    <property type="match status" value="1"/>
</dbReference>
<dbReference type="FunFam" id="3.40.50.300:FF:000218">
    <property type="entry name" value="Multidrug ABC transporter ATP-binding protein"/>
    <property type="match status" value="1"/>
</dbReference>
<evidence type="ECO:0000256" key="3">
    <source>
        <dbReference type="ARBA" id="ARBA00022692"/>
    </source>
</evidence>
<dbReference type="PROSITE" id="PS50929">
    <property type="entry name" value="ABC_TM1F"/>
    <property type="match status" value="1"/>
</dbReference>
<dbReference type="InterPro" id="IPR039421">
    <property type="entry name" value="Type_1_exporter"/>
</dbReference>
<proteinExistence type="inferred from homology"/>
<protein>
    <recommendedName>
        <fullName evidence="14">ATP-dependent permease MDL1, mitochondrial</fullName>
    </recommendedName>
</protein>
<dbReference type="EMBL" id="CP119903">
    <property type="protein sequence ID" value="WFD23417.1"/>
    <property type="molecule type" value="Genomic_DNA"/>
</dbReference>
<dbReference type="CDD" id="cd18573">
    <property type="entry name" value="ABC_6TM_ABCB10_like"/>
    <property type="match status" value="1"/>
</dbReference>
<dbReference type="PANTHER" id="PTHR43394:SF1">
    <property type="entry name" value="ATP-BINDING CASSETTE SUB-FAMILY B MEMBER 10, MITOCHONDRIAL"/>
    <property type="match status" value="1"/>
</dbReference>
<dbReference type="GO" id="GO:0016887">
    <property type="term" value="F:ATP hydrolysis activity"/>
    <property type="evidence" value="ECO:0007669"/>
    <property type="project" value="InterPro"/>
</dbReference>
<dbReference type="Pfam" id="PF00005">
    <property type="entry name" value="ABC_tran"/>
    <property type="match status" value="1"/>
</dbReference>
<organism evidence="12 13">
    <name type="scientific">Malassezia equina</name>
    <dbReference type="NCBI Taxonomy" id="1381935"/>
    <lineage>
        <taxon>Eukaryota</taxon>
        <taxon>Fungi</taxon>
        <taxon>Dikarya</taxon>
        <taxon>Basidiomycota</taxon>
        <taxon>Ustilaginomycotina</taxon>
        <taxon>Malasseziomycetes</taxon>
        <taxon>Malasseziales</taxon>
        <taxon>Malasseziaceae</taxon>
        <taxon>Malassezia</taxon>
    </lineage>
</organism>
<dbReference type="InterPro" id="IPR003593">
    <property type="entry name" value="AAA+_ATPase"/>
</dbReference>
<keyword evidence="3 9" id="KW-0812">Transmembrane</keyword>
<evidence type="ECO:0000259" key="10">
    <source>
        <dbReference type="PROSITE" id="PS50893"/>
    </source>
</evidence>
<feature type="compositionally biased region" description="Basic and acidic residues" evidence="8">
    <location>
        <begin position="59"/>
        <end position="69"/>
    </location>
</feature>
<feature type="domain" description="ABC transporter" evidence="10">
    <location>
        <begin position="467"/>
        <end position="711"/>
    </location>
</feature>
<evidence type="ECO:0000256" key="4">
    <source>
        <dbReference type="ARBA" id="ARBA00022741"/>
    </source>
</evidence>
<keyword evidence="5" id="KW-0067">ATP-binding</keyword>
<keyword evidence="4" id="KW-0547">Nucleotide-binding</keyword>
<dbReference type="Pfam" id="PF00664">
    <property type="entry name" value="ABC_membrane"/>
    <property type="match status" value="1"/>
</dbReference>
<feature type="transmembrane region" description="Helical" evidence="9">
    <location>
        <begin position="406"/>
        <end position="427"/>
    </location>
</feature>
<gene>
    <name evidence="12" type="ORF">MEQU1_002106</name>
</gene>
<dbReference type="AlphaFoldDB" id="A0AAF0EJW3"/>
<dbReference type="GO" id="GO:0005743">
    <property type="term" value="C:mitochondrial inner membrane"/>
    <property type="evidence" value="ECO:0007669"/>
    <property type="project" value="TreeGrafter"/>
</dbReference>
<dbReference type="InterPro" id="IPR027417">
    <property type="entry name" value="P-loop_NTPase"/>
</dbReference>
<dbReference type="InterPro" id="IPR017871">
    <property type="entry name" value="ABC_transporter-like_CS"/>
</dbReference>
<keyword evidence="7 9" id="KW-0472">Membrane</keyword>
<dbReference type="Proteomes" id="UP001214415">
    <property type="component" value="Chromosome 4"/>
</dbReference>
<evidence type="ECO:0000256" key="5">
    <source>
        <dbReference type="ARBA" id="ARBA00022840"/>
    </source>
</evidence>
<dbReference type="GO" id="GO:0090374">
    <property type="term" value="P:oligopeptide export from mitochondrion"/>
    <property type="evidence" value="ECO:0007669"/>
    <property type="project" value="TreeGrafter"/>
</dbReference>
<comment type="similarity">
    <text evidence="2">Belongs to the ABC transporter superfamily. ABCB family. Mitochondrial peptide exporter (TC 3.A.1.212) subfamily.</text>
</comment>
<comment type="subcellular location">
    <subcellularLocation>
        <location evidence="1">Membrane</location>
        <topology evidence="1">Multi-pass membrane protein</topology>
    </subcellularLocation>
</comment>
<feature type="transmembrane region" description="Helical" evidence="9">
    <location>
        <begin position="138"/>
        <end position="158"/>
    </location>
</feature>
<evidence type="ECO:0000256" key="9">
    <source>
        <dbReference type="SAM" id="Phobius"/>
    </source>
</evidence>
<dbReference type="FunFam" id="1.20.1560.10:FF:000085">
    <property type="entry name" value="Probable ATP-binding cassette (ABC) transporter"/>
    <property type="match status" value="1"/>
</dbReference>
<evidence type="ECO:0000256" key="7">
    <source>
        <dbReference type="ARBA" id="ARBA00023136"/>
    </source>
</evidence>
<accession>A0AAF0EJW3</accession>
<feature type="domain" description="ABC transmembrane type-1" evidence="11">
    <location>
        <begin position="142"/>
        <end position="429"/>
    </location>
</feature>
<evidence type="ECO:0000313" key="13">
    <source>
        <dbReference type="Proteomes" id="UP001214415"/>
    </source>
</evidence>
<evidence type="ECO:0000256" key="1">
    <source>
        <dbReference type="ARBA" id="ARBA00004141"/>
    </source>
</evidence>
<evidence type="ECO:0000256" key="6">
    <source>
        <dbReference type="ARBA" id="ARBA00022989"/>
    </source>
</evidence>
<evidence type="ECO:0000313" key="12">
    <source>
        <dbReference type="EMBL" id="WFD23417.1"/>
    </source>
</evidence>
<dbReference type="SUPFAM" id="SSF52540">
    <property type="entry name" value="P-loop containing nucleoside triphosphate hydrolases"/>
    <property type="match status" value="1"/>
</dbReference>
<dbReference type="PANTHER" id="PTHR43394">
    <property type="entry name" value="ATP-DEPENDENT PERMEASE MDL1, MITOCHONDRIAL"/>
    <property type="match status" value="1"/>
</dbReference>
<dbReference type="InterPro" id="IPR011527">
    <property type="entry name" value="ABC1_TM_dom"/>
</dbReference>
<dbReference type="Gene3D" id="3.40.50.300">
    <property type="entry name" value="P-loop containing nucleotide triphosphate hydrolases"/>
    <property type="match status" value="1"/>
</dbReference>
<evidence type="ECO:0008006" key="14">
    <source>
        <dbReference type="Google" id="ProtNLM"/>
    </source>
</evidence>
<dbReference type="Gene3D" id="1.20.1560.10">
    <property type="entry name" value="ABC transporter type 1, transmembrane domain"/>
    <property type="match status" value="1"/>
</dbReference>
<dbReference type="InterPro" id="IPR003439">
    <property type="entry name" value="ABC_transporter-like_ATP-bd"/>
</dbReference>
<dbReference type="GO" id="GO:0005524">
    <property type="term" value="F:ATP binding"/>
    <property type="evidence" value="ECO:0007669"/>
    <property type="project" value="UniProtKB-KW"/>
</dbReference>
<keyword evidence="13" id="KW-1185">Reference proteome</keyword>
<feature type="transmembrane region" description="Helical" evidence="9">
    <location>
        <begin position="178"/>
        <end position="199"/>
    </location>
</feature>
<dbReference type="GO" id="GO:0015421">
    <property type="term" value="F:ABC-type oligopeptide transporter activity"/>
    <property type="evidence" value="ECO:0007669"/>
    <property type="project" value="TreeGrafter"/>
</dbReference>
<dbReference type="InterPro" id="IPR036640">
    <property type="entry name" value="ABC1_TM_sf"/>
</dbReference>
<dbReference type="SMART" id="SM00382">
    <property type="entry name" value="AAA"/>
    <property type="match status" value="1"/>
</dbReference>
<reference evidence="12" key="1">
    <citation type="submission" date="2023-03" db="EMBL/GenBank/DDBJ databases">
        <title>Mating type loci evolution in Malassezia.</title>
        <authorList>
            <person name="Coelho M.A."/>
        </authorList>
    </citation>
    <scope>NUCLEOTIDE SEQUENCE</scope>
    <source>
        <strain evidence="12">CBS 12830</strain>
    </source>
</reference>
<dbReference type="SUPFAM" id="SSF90123">
    <property type="entry name" value="ABC transporter transmembrane region"/>
    <property type="match status" value="1"/>
</dbReference>
<evidence type="ECO:0000256" key="2">
    <source>
        <dbReference type="ARBA" id="ARBA00005580"/>
    </source>
</evidence>
<feature type="region of interest" description="Disordered" evidence="8">
    <location>
        <begin position="49"/>
        <end position="96"/>
    </location>
</feature>
<dbReference type="PROSITE" id="PS00211">
    <property type="entry name" value="ABC_TRANSPORTER_1"/>
    <property type="match status" value="1"/>
</dbReference>